<evidence type="ECO:0000313" key="8">
    <source>
        <dbReference type="EMBL" id="OWK39730.1"/>
    </source>
</evidence>
<evidence type="ECO:0000256" key="2">
    <source>
        <dbReference type="ARBA" id="ARBA00022605"/>
    </source>
</evidence>
<comment type="caution">
    <text evidence="8">The sequence shown here is derived from an EMBL/GenBank/DDBJ whole genome shotgun (WGS) entry which is preliminary data.</text>
</comment>
<dbReference type="GO" id="GO:0006207">
    <property type="term" value="P:'de novo' pyrimidine nucleobase biosynthetic process"/>
    <property type="evidence" value="ECO:0007669"/>
    <property type="project" value="InterPro"/>
</dbReference>
<sequence length="190" mass="19459">MADLDAILGHGTNAAAVARVAEACGTTVYLDCGYGELADVKRVPAHANIVPVVGSETVRGPVAAAGVRGFPTGSVFSIDLFNGELFGDHWREWESIGVTSPRSIVEIARAGVEITGARAVILLDLAAVGTGNGPVVADWCRQVRRLLPAGVAVIAGGGVRNEEDVRRLEDAGADGVLVASALHDGALGVK</sequence>
<keyword evidence="2 7" id="KW-0028">Amino-acid biosynthesis</keyword>
<proteinExistence type="inferred from homology"/>
<organism evidence="8 9">
    <name type="scientific">Fimbriiglobus ruber</name>
    <dbReference type="NCBI Taxonomy" id="1908690"/>
    <lineage>
        <taxon>Bacteria</taxon>
        <taxon>Pseudomonadati</taxon>
        <taxon>Planctomycetota</taxon>
        <taxon>Planctomycetia</taxon>
        <taxon>Gemmatales</taxon>
        <taxon>Gemmataceae</taxon>
        <taxon>Fimbriiglobus</taxon>
    </lineage>
</organism>
<gene>
    <name evidence="8" type="ORF">FRUB_05620</name>
</gene>
<keyword evidence="4" id="KW-0288">FMN</keyword>
<name>A0A225DDV2_9BACT</name>
<dbReference type="SUPFAM" id="SSF51366">
    <property type="entry name" value="Ribulose-phoshate binding barrel"/>
    <property type="match status" value="1"/>
</dbReference>
<dbReference type="InterPro" id="IPR013785">
    <property type="entry name" value="Aldolase_TIM"/>
</dbReference>
<evidence type="ECO:0000313" key="9">
    <source>
        <dbReference type="Proteomes" id="UP000214646"/>
    </source>
</evidence>
<dbReference type="Proteomes" id="UP000214646">
    <property type="component" value="Unassembled WGS sequence"/>
</dbReference>
<protein>
    <submittedName>
        <fullName evidence="8">Phosphoribosylformimino-5-aminoimidazole carboxamide ribotide isomerase related protein</fullName>
    </submittedName>
</protein>
<accession>A0A225DDV2</accession>
<evidence type="ECO:0000256" key="4">
    <source>
        <dbReference type="ARBA" id="ARBA00022643"/>
    </source>
</evidence>
<dbReference type="EMBL" id="NIDE01000009">
    <property type="protein sequence ID" value="OWK39730.1"/>
    <property type="molecule type" value="Genomic_DNA"/>
</dbReference>
<keyword evidence="3" id="KW-0285">Flavoprotein</keyword>
<dbReference type="PROSITE" id="PS00912">
    <property type="entry name" value="DHODEHASE_2"/>
    <property type="match status" value="1"/>
</dbReference>
<keyword evidence="5 7" id="KW-0368">Histidine biosynthesis</keyword>
<dbReference type="InterPro" id="IPR006062">
    <property type="entry name" value="His_biosynth"/>
</dbReference>
<dbReference type="Pfam" id="PF00977">
    <property type="entry name" value="His_biosynth"/>
    <property type="match status" value="1"/>
</dbReference>
<evidence type="ECO:0000256" key="1">
    <source>
        <dbReference type="ARBA" id="ARBA00009667"/>
    </source>
</evidence>
<evidence type="ECO:0000256" key="5">
    <source>
        <dbReference type="ARBA" id="ARBA00023102"/>
    </source>
</evidence>
<dbReference type="InterPro" id="IPR001295">
    <property type="entry name" value="Dihydroorotate_DH_CS"/>
</dbReference>
<evidence type="ECO:0000256" key="6">
    <source>
        <dbReference type="ARBA" id="ARBA00029440"/>
    </source>
</evidence>
<dbReference type="InterPro" id="IPR011060">
    <property type="entry name" value="RibuloseP-bd_barrel"/>
</dbReference>
<keyword evidence="9" id="KW-1185">Reference proteome</keyword>
<reference evidence="9" key="1">
    <citation type="submission" date="2017-06" db="EMBL/GenBank/DDBJ databases">
        <title>Genome analysis of Fimbriiglobus ruber SP5, the first member of the order Planctomycetales with confirmed chitinolytic capability.</title>
        <authorList>
            <person name="Ravin N.V."/>
            <person name="Rakitin A.L."/>
            <person name="Ivanova A.A."/>
            <person name="Beletsky A.V."/>
            <person name="Kulichevskaya I.S."/>
            <person name="Mardanov A.V."/>
            <person name="Dedysh S.N."/>
        </authorList>
    </citation>
    <scope>NUCLEOTIDE SEQUENCE [LARGE SCALE GENOMIC DNA]</scope>
    <source>
        <strain evidence="9">SP5</strain>
    </source>
</reference>
<comment type="similarity">
    <text evidence="1 7">Belongs to the HisA/HisF family.</text>
</comment>
<evidence type="ECO:0000256" key="3">
    <source>
        <dbReference type="ARBA" id="ARBA00022630"/>
    </source>
</evidence>
<keyword evidence="8" id="KW-0413">Isomerase</keyword>
<dbReference type="GO" id="GO:0016853">
    <property type="term" value="F:isomerase activity"/>
    <property type="evidence" value="ECO:0007669"/>
    <property type="project" value="UniProtKB-KW"/>
</dbReference>
<comment type="pathway">
    <text evidence="6">Amino-acid biosynthesis.</text>
</comment>
<dbReference type="Gene3D" id="3.20.20.70">
    <property type="entry name" value="Aldolase class I"/>
    <property type="match status" value="1"/>
</dbReference>
<dbReference type="GO" id="GO:0000105">
    <property type="term" value="P:L-histidine biosynthetic process"/>
    <property type="evidence" value="ECO:0007669"/>
    <property type="project" value="UniProtKB-KW"/>
</dbReference>
<evidence type="ECO:0000256" key="7">
    <source>
        <dbReference type="RuleBase" id="RU003657"/>
    </source>
</evidence>
<dbReference type="GO" id="GO:0016627">
    <property type="term" value="F:oxidoreductase activity, acting on the CH-CH group of donors"/>
    <property type="evidence" value="ECO:0007669"/>
    <property type="project" value="InterPro"/>
</dbReference>
<dbReference type="AlphaFoldDB" id="A0A225DDV2"/>